<evidence type="ECO:0000256" key="1">
    <source>
        <dbReference type="SAM" id="MobiDB-lite"/>
    </source>
</evidence>
<dbReference type="Proteomes" id="UP000194236">
    <property type="component" value="Unassembled WGS sequence"/>
</dbReference>
<proteinExistence type="predicted"/>
<gene>
    <name evidence="2" type="ORF">BLA29_008615</name>
</gene>
<evidence type="ECO:0000313" key="3">
    <source>
        <dbReference type="Proteomes" id="UP000194236"/>
    </source>
</evidence>
<keyword evidence="3" id="KW-1185">Reference proteome</keyword>
<feature type="region of interest" description="Disordered" evidence="1">
    <location>
        <begin position="1"/>
        <end position="21"/>
    </location>
</feature>
<accession>A0A1Y3BJB1</accession>
<evidence type="ECO:0000313" key="2">
    <source>
        <dbReference type="EMBL" id="OTF79235.1"/>
    </source>
</evidence>
<comment type="caution">
    <text evidence="2">The sequence shown here is derived from an EMBL/GenBank/DDBJ whole genome shotgun (WGS) entry which is preliminary data.</text>
</comment>
<sequence length="89" mass="10433">MSQQPMPRFQLANNQPSTTTNYRYSTETCMKTNNSTNVNVANPVQFHGGVSRIKSNFNAVIHHYIRIRMFVIINFKCLRTCYIEPYQQQ</sequence>
<dbReference type="AlphaFoldDB" id="A0A1Y3BJB1"/>
<organism evidence="2 3">
    <name type="scientific">Euroglyphus maynei</name>
    <name type="common">Mayne's house dust mite</name>
    <dbReference type="NCBI Taxonomy" id="6958"/>
    <lineage>
        <taxon>Eukaryota</taxon>
        <taxon>Metazoa</taxon>
        <taxon>Ecdysozoa</taxon>
        <taxon>Arthropoda</taxon>
        <taxon>Chelicerata</taxon>
        <taxon>Arachnida</taxon>
        <taxon>Acari</taxon>
        <taxon>Acariformes</taxon>
        <taxon>Sarcoptiformes</taxon>
        <taxon>Astigmata</taxon>
        <taxon>Psoroptidia</taxon>
        <taxon>Analgoidea</taxon>
        <taxon>Pyroglyphidae</taxon>
        <taxon>Pyroglyphinae</taxon>
        <taxon>Euroglyphus</taxon>
    </lineage>
</organism>
<dbReference type="EMBL" id="MUJZ01024106">
    <property type="protein sequence ID" value="OTF79235.1"/>
    <property type="molecule type" value="Genomic_DNA"/>
</dbReference>
<name>A0A1Y3BJB1_EURMA</name>
<protein>
    <submittedName>
        <fullName evidence="2">Uncharacterized protein</fullName>
    </submittedName>
</protein>
<reference evidence="2 3" key="1">
    <citation type="submission" date="2017-03" db="EMBL/GenBank/DDBJ databases">
        <title>Genome Survey of Euroglyphus maynei.</title>
        <authorList>
            <person name="Arlian L.G."/>
            <person name="Morgan M.S."/>
            <person name="Rider S.D."/>
        </authorList>
    </citation>
    <scope>NUCLEOTIDE SEQUENCE [LARGE SCALE GENOMIC DNA]</scope>
    <source>
        <strain evidence="2">Arlian Lab</strain>
        <tissue evidence="2">Whole body</tissue>
    </source>
</reference>